<evidence type="ECO:0000313" key="5">
    <source>
        <dbReference type="EMBL" id="MEX6686062.1"/>
    </source>
</evidence>
<gene>
    <name evidence="5" type="ORF">QTN47_01070</name>
</gene>
<dbReference type="Pfam" id="PF01078">
    <property type="entry name" value="Mg_chelatase"/>
    <property type="match status" value="1"/>
</dbReference>
<comment type="similarity">
    <text evidence="1">Belongs to the Mg-chelatase subunits D/I family. ComM subfamily.</text>
</comment>
<dbReference type="InterPro" id="IPR014721">
    <property type="entry name" value="Ribsml_uS5_D2-typ_fold_subgr"/>
</dbReference>
<proteinExistence type="inferred from homology"/>
<dbReference type="Proteomes" id="UP001560573">
    <property type="component" value="Unassembled WGS sequence"/>
</dbReference>
<dbReference type="Gene3D" id="3.30.230.10">
    <property type="match status" value="1"/>
</dbReference>
<dbReference type="SUPFAM" id="SSF54211">
    <property type="entry name" value="Ribosomal protein S5 domain 2-like"/>
    <property type="match status" value="1"/>
</dbReference>
<evidence type="ECO:0000256" key="2">
    <source>
        <dbReference type="ARBA" id="ARBA00022741"/>
    </source>
</evidence>
<comment type="caution">
    <text evidence="5">The sequence shown here is derived from an EMBL/GenBank/DDBJ whole genome shotgun (WGS) entry which is preliminary data.</text>
</comment>
<dbReference type="NCBIfam" id="TIGR00368">
    <property type="entry name" value="YifB family Mg chelatase-like AAA ATPase"/>
    <property type="match status" value="1"/>
</dbReference>
<feature type="domain" description="AAA+ ATPase" evidence="4">
    <location>
        <begin position="214"/>
        <end position="397"/>
    </location>
</feature>
<dbReference type="PANTHER" id="PTHR32039">
    <property type="entry name" value="MAGNESIUM-CHELATASE SUBUNIT CHLI"/>
    <property type="match status" value="1"/>
</dbReference>
<dbReference type="PANTHER" id="PTHR32039:SF7">
    <property type="entry name" value="COMPETENCE PROTEIN COMM"/>
    <property type="match status" value="1"/>
</dbReference>
<keyword evidence="2" id="KW-0547">Nucleotide-binding</keyword>
<dbReference type="SUPFAM" id="SSF52540">
    <property type="entry name" value="P-loop containing nucleoside triphosphate hydrolases"/>
    <property type="match status" value="1"/>
</dbReference>
<keyword evidence="3" id="KW-0067">ATP-binding</keyword>
<name>A0ABV3Z876_9BACT</name>
<dbReference type="EMBL" id="JAULBC010000001">
    <property type="protein sequence ID" value="MEX6686062.1"/>
    <property type="molecule type" value="Genomic_DNA"/>
</dbReference>
<accession>A0ABV3Z876</accession>
<dbReference type="InterPro" id="IPR000523">
    <property type="entry name" value="Mg_chelatse_chII-like_cat_dom"/>
</dbReference>
<sequence length="513" mass="56229">MLIKTFGSAVYGVEAITITIEVNVSNGQKYFIVGLPDNAVKESLQRVESAIKTNNLHMPRTKLVVNLAPADIKKSGSSFDLPIAVGVLGASEQLDEPERLSEYIIMGELSLDGAIKPIRGALPIAIQARKEGFKGLIVPQQNAREAGLVNNLQVYGVSHLKEVIDFFSGKENLKPVEVNTREEFFNAQYNFDIDFNDVKGQENIKRALEIAAAGGHNAILIGPPGAGKTMLAKRLPTILPPLSLHEALETTKIHSVAGKLPENSSLINKRPYRSPHHTVSDAALVGGGGIPQPGEISLAHNGVLFLDELPEFKRSVLEVMRQPMEERRVTISRAKVALDFPANFMLIASMNPCPCGFYNHPEKECTCPPGAVQKYLNKISGPLLDRIDLHVEVTPVSFTELSLKTKGESSAEIRERVIKAREIQSERYKNSNGIYANAQMSSKQLREICVINTAGEALLKRAMERLNLSARAYDRILKVSRTVADLSGSADIKAEHLAEAIQYRSLDREGWAG</sequence>
<dbReference type="Pfam" id="PF13335">
    <property type="entry name" value="Mg_chelatase_C"/>
    <property type="match status" value="1"/>
</dbReference>
<evidence type="ECO:0000313" key="6">
    <source>
        <dbReference type="Proteomes" id="UP001560573"/>
    </source>
</evidence>
<dbReference type="Pfam" id="PF13541">
    <property type="entry name" value="ChlI"/>
    <property type="match status" value="1"/>
</dbReference>
<evidence type="ECO:0000259" key="4">
    <source>
        <dbReference type="SMART" id="SM00382"/>
    </source>
</evidence>
<dbReference type="RefSeq" id="WP_369327451.1">
    <property type="nucleotide sequence ID" value="NZ_JAULBC010000001.1"/>
</dbReference>
<organism evidence="5 6">
    <name type="scientific">Danxiaibacter flavus</name>
    <dbReference type="NCBI Taxonomy" id="3049108"/>
    <lineage>
        <taxon>Bacteria</taxon>
        <taxon>Pseudomonadati</taxon>
        <taxon>Bacteroidota</taxon>
        <taxon>Chitinophagia</taxon>
        <taxon>Chitinophagales</taxon>
        <taxon>Chitinophagaceae</taxon>
        <taxon>Danxiaibacter</taxon>
    </lineage>
</organism>
<evidence type="ECO:0000256" key="1">
    <source>
        <dbReference type="ARBA" id="ARBA00006354"/>
    </source>
</evidence>
<dbReference type="InterPro" id="IPR020568">
    <property type="entry name" value="Ribosomal_Su5_D2-typ_SF"/>
</dbReference>
<dbReference type="InterPro" id="IPR027417">
    <property type="entry name" value="P-loop_NTPase"/>
</dbReference>
<protein>
    <submittedName>
        <fullName evidence="5">YifB family Mg chelatase-like AAA ATPase</fullName>
    </submittedName>
</protein>
<keyword evidence="6" id="KW-1185">Reference proteome</keyword>
<dbReference type="InterPro" id="IPR003593">
    <property type="entry name" value="AAA+_ATPase"/>
</dbReference>
<dbReference type="SMART" id="SM00382">
    <property type="entry name" value="AAA"/>
    <property type="match status" value="1"/>
</dbReference>
<dbReference type="InterPro" id="IPR045006">
    <property type="entry name" value="CHLI-like"/>
</dbReference>
<reference evidence="5 6" key="1">
    <citation type="submission" date="2023-07" db="EMBL/GenBank/DDBJ databases">
        <authorList>
            <person name="Lian W.-H."/>
        </authorList>
    </citation>
    <scope>NUCLEOTIDE SEQUENCE [LARGE SCALE GENOMIC DNA]</scope>
    <source>
        <strain evidence="5 6">SYSU DXS3180</strain>
    </source>
</reference>
<evidence type="ECO:0000256" key="3">
    <source>
        <dbReference type="ARBA" id="ARBA00022840"/>
    </source>
</evidence>
<dbReference type="InterPro" id="IPR004482">
    <property type="entry name" value="Mg_chelat-rel"/>
</dbReference>
<dbReference type="InterPro" id="IPR025158">
    <property type="entry name" value="Mg_chelat-rel_C"/>
</dbReference>
<dbReference type="PRINTS" id="PR01657">
    <property type="entry name" value="MCMFAMILY"/>
</dbReference>
<dbReference type="Gene3D" id="3.40.50.300">
    <property type="entry name" value="P-loop containing nucleotide triphosphate hydrolases"/>
    <property type="match status" value="1"/>
</dbReference>
<dbReference type="InterPro" id="IPR001208">
    <property type="entry name" value="MCM_dom"/>
</dbReference>